<gene>
    <name evidence="1" type="ORF">HDC02996</name>
</gene>
<dbReference type="EMBL" id="BK003525">
    <property type="protein sequence ID" value="DAA03724.1"/>
    <property type="molecule type" value="Genomic_DNA"/>
</dbReference>
<name>Q6IH91_DROME</name>
<evidence type="ECO:0000313" key="1">
    <source>
        <dbReference type="EMBL" id="DAA03724.1"/>
    </source>
</evidence>
<reference evidence="1" key="1">
    <citation type="journal article" date="2003" name="Genome Biol.">
        <title>An integrated gene annotation and transcriptional profiling approach towards the full gene content of the Drosophila genome.</title>
        <authorList>
            <person name="Hild M."/>
            <person name="Beckmann B."/>
            <person name="Haas S.A."/>
            <person name="Koch B."/>
            <person name="Solovyev V."/>
            <person name="Busold C."/>
            <person name="Fellenberg K."/>
            <person name="Boutros M."/>
            <person name="Vingron M."/>
            <person name="Sauer F."/>
            <person name="Hoheisel J.D."/>
            <person name="Paro R."/>
        </authorList>
    </citation>
    <scope>NUCLEOTIDE SEQUENCE</scope>
</reference>
<protein>
    <submittedName>
        <fullName evidence="1">HDC02996</fullName>
    </submittedName>
</protein>
<dbReference type="AlphaFoldDB" id="Q6IH91"/>
<sequence>MYSIFLARATRVLLTDIGQADESGETKDPGISWASGLLGSLNPWLLCSTGVLFPFVCPSLAPGKLEPKSHFPEQFHHPPKINPPTNPNPSYSVSLIELLSAFDALAKLLFKDAILLGAARRRACKHSSGWNGCLSATGSNLLAGVFPGNAAYNCFPRTVQALFHLPTAFIHFVVLQL</sequence>
<organism evidence="1">
    <name type="scientific">Drosophila melanogaster</name>
    <name type="common">Fruit fly</name>
    <dbReference type="NCBI Taxonomy" id="7227"/>
    <lineage>
        <taxon>Eukaryota</taxon>
        <taxon>Metazoa</taxon>
        <taxon>Ecdysozoa</taxon>
        <taxon>Arthropoda</taxon>
        <taxon>Hexapoda</taxon>
        <taxon>Insecta</taxon>
        <taxon>Pterygota</taxon>
        <taxon>Neoptera</taxon>
        <taxon>Endopterygota</taxon>
        <taxon>Diptera</taxon>
        <taxon>Brachycera</taxon>
        <taxon>Muscomorpha</taxon>
        <taxon>Ephydroidea</taxon>
        <taxon>Drosophilidae</taxon>
        <taxon>Drosophila</taxon>
        <taxon>Sophophora</taxon>
    </lineage>
</organism>
<proteinExistence type="predicted"/>
<accession>Q6IH91</accession>